<feature type="compositionally biased region" description="Basic and acidic residues" evidence="1">
    <location>
        <begin position="56"/>
        <end position="77"/>
    </location>
</feature>
<keyword evidence="3" id="KW-1185">Reference proteome</keyword>
<evidence type="ECO:0008006" key="4">
    <source>
        <dbReference type="Google" id="ProtNLM"/>
    </source>
</evidence>
<proteinExistence type="predicted"/>
<dbReference type="PANTHER" id="PTHR33130:SF81">
    <property type="entry name" value="DUF1639 FAMILY PROTEIN"/>
    <property type="match status" value="1"/>
</dbReference>
<evidence type="ECO:0000256" key="1">
    <source>
        <dbReference type="SAM" id="MobiDB-lite"/>
    </source>
</evidence>
<protein>
    <recommendedName>
        <fullName evidence="4">DUF1639 domain-containing protein</fullName>
    </recommendedName>
</protein>
<dbReference type="InterPro" id="IPR012438">
    <property type="entry name" value="DUF1639"/>
</dbReference>
<evidence type="ECO:0000313" key="3">
    <source>
        <dbReference type="Proteomes" id="UP000326396"/>
    </source>
</evidence>
<feature type="region of interest" description="Disordered" evidence="1">
    <location>
        <begin position="1"/>
        <end position="81"/>
    </location>
</feature>
<feature type="compositionally biased region" description="Acidic residues" evidence="1">
    <location>
        <begin position="40"/>
        <end position="52"/>
    </location>
</feature>
<sequence>MDRSNRLHNFNLPPGLTWGRQKLRRMNVNPVPATSHNNNDDEDDDVDDDESSDYNPSHESERSHRFRGERSNDDQRSRLGFKMNSVSKDVISEYEDQISEMNQLIAVDPTSEKKSTRPRRNLDKKIKFSIVLSRKEIEEDFIAMTGKKPRKPNKQPKSVKMALEALFPGSRLSGVHPDRYKVKETGKI</sequence>
<comment type="caution">
    <text evidence="2">The sequence shown here is derived from an EMBL/GenBank/DDBJ whole genome shotgun (WGS) entry which is preliminary data.</text>
</comment>
<name>A0A5N6PVS3_9ASTR</name>
<dbReference type="Pfam" id="PF07797">
    <property type="entry name" value="DUF1639"/>
    <property type="match status" value="1"/>
</dbReference>
<gene>
    <name evidence="2" type="ORF">E3N88_03918</name>
</gene>
<accession>A0A5N6PVS3</accession>
<organism evidence="2 3">
    <name type="scientific">Mikania micrantha</name>
    <name type="common">bitter vine</name>
    <dbReference type="NCBI Taxonomy" id="192012"/>
    <lineage>
        <taxon>Eukaryota</taxon>
        <taxon>Viridiplantae</taxon>
        <taxon>Streptophyta</taxon>
        <taxon>Embryophyta</taxon>
        <taxon>Tracheophyta</taxon>
        <taxon>Spermatophyta</taxon>
        <taxon>Magnoliopsida</taxon>
        <taxon>eudicotyledons</taxon>
        <taxon>Gunneridae</taxon>
        <taxon>Pentapetalae</taxon>
        <taxon>asterids</taxon>
        <taxon>campanulids</taxon>
        <taxon>Asterales</taxon>
        <taxon>Asteraceae</taxon>
        <taxon>Asteroideae</taxon>
        <taxon>Heliantheae alliance</taxon>
        <taxon>Eupatorieae</taxon>
        <taxon>Mikania</taxon>
    </lineage>
</organism>
<evidence type="ECO:0000313" key="2">
    <source>
        <dbReference type="EMBL" id="KAD7116650.1"/>
    </source>
</evidence>
<dbReference type="EMBL" id="SZYD01000002">
    <property type="protein sequence ID" value="KAD7116650.1"/>
    <property type="molecule type" value="Genomic_DNA"/>
</dbReference>
<dbReference type="Proteomes" id="UP000326396">
    <property type="component" value="Linkage Group LG10"/>
</dbReference>
<dbReference type="AlphaFoldDB" id="A0A5N6PVS3"/>
<dbReference type="PANTHER" id="PTHR33130">
    <property type="entry name" value="PUTATIVE (DUF1639)-RELATED"/>
    <property type="match status" value="1"/>
</dbReference>
<dbReference type="OrthoDB" id="769821at2759"/>
<reference evidence="2 3" key="1">
    <citation type="submission" date="2019-05" db="EMBL/GenBank/DDBJ databases">
        <title>Mikania micrantha, genome provides insights into the molecular mechanism of rapid growth.</title>
        <authorList>
            <person name="Liu B."/>
        </authorList>
    </citation>
    <scope>NUCLEOTIDE SEQUENCE [LARGE SCALE GENOMIC DNA]</scope>
    <source>
        <strain evidence="2">NLD-2019</strain>
        <tissue evidence="2">Leaf</tissue>
    </source>
</reference>